<sequence length="288" mass="33492">MAQTIQNLKKRKYIDVESDYLNIAIDKEKKFLKKAIYGADNQNTIAKVFTPSSLLEFENDIMGVLFFRFETHIDSPKFLFLSKFLYLLKFYNISEITRNKLYAIYDNNMVHNVLNMISINDIKNSVNVIGASSAVSSGFNCLISCVMNGYIYDAMKQNFYTFTILKEIVLEIDWLPRNGPIQYIYLVHIYKYLNGQLGAGLYIVLSAYSNIKSFINVLREKFSRERFLFMNLILDEEKENMTFGSVQMIGNCNTEDIKNGFIDFKSVNLPVLKIKNFCVDINEKYDFI</sequence>
<gene>
    <name evidence="4" type="primary">ORF40</name>
    <name evidence="4" type="ORF">MRV_0044</name>
</gene>
<dbReference type="GO" id="GO:0019069">
    <property type="term" value="P:viral capsid assembly"/>
    <property type="evidence" value="ECO:0007669"/>
    <property type="project" value="InterPro"/>
</dbReference>
<dbReference type="GO" id="GO:0019028">
    <property type="term" value="C:viral capsid"/>
    <property type="evidence" value="ECO:0007669"/>
    <property type="project" value="UniProtKB-KW"/>
</dbReference>
<keyword evidence="3" id="KW-0946">Virion</keyword>
<keyword evidence="2" id="KW-1048">Host nucleus</keyword>
<keyword evidence="1" id="KW-0167">Capsid protein</keyword>
<protein>
    <submittedName>
        <fullName evidence="4">Capsid assembly and DNA maturation</fullName>
    </submittedName>
</protein>
<dbReference type="OrthoDB" id="16985at10239"/>
<keyword evidence="5" id="KW-1185">Reference proteome</keyword>
<accession>A0A1P8VIU3</accession>
<dbReference type="EMBL" id="KY355735">
    <property type="protein sequence ID" value="APZ76255.1"/>
    <property type="molecule type" value="Genomic_DNA"/>
</dbReference>
<dbReference type="Pfam" id="PF03327">
    <property type="entry name" value="Herpes_VP19C"/>
    <property type="match status" value="1"/>
</dbReference>
<name>A0A1P8VIU3_9BETA</name>
<evidence type="ECO:0000256" key="3">
    <source>
        <dbReference type="ARBA" id="ARBA00022844"/>
    </source>
</evidence>
<evidence type="ECO:0000256" key="1">
    <source>
        <dbReference type="ARBA" id="ARBA00022561"/>
    </source>
</evidence>
<dbReference type="InterPro" id="IPR004999">
    <property type="entry name" value="Herpes_1"/>
</dbReference>
<dbReference type="Proteomes" id="UP000202182">
    <property type="component" value="Segment"/>
</dbReference>
<evidence type="ECO:0000313" key="5">
    <source>
        <dbReference type="Proteomes" id="UP000202182"/>
    </source>
</evidence>
<organism evidence="4">
    <name type="scientific">Murid betaherpesvirus 3</name>
    <dbReference type="NCBI Taxonomy" id="2560603"/>
    <lineage>
        <taxon>Viruses</taxon>
        <taxon>Duplodnaviria</taxon>
        <taxon>Heunggongvirae</taxon>
        <taxon>Peploviricota</taxon>
        <taxon>Herviviricetes</taxon>
        <taxon>Herpesvirales</taxon>
        <taxon>Orthoherpesviridae</taxon>
        <taxon>Betaherpesvirinae</taxon>
        <taxon>Roseolovirus</taxon>
        <taxon>Roseolovirus muridbeta3</taxon>
    </lineage>
</organism>
<proteinExistence type="predicted"/>
<reference evidence="4" key="1">
    <citation type="submission" date="2016-12" db="EMBL/GenBank/DDBJ databases">
        <title>A murine herpesvirus closely related to ubiquitous human herpesviruses causes T-cell depletion.</title>
        <authorList>
            <person name="Patel S.J."/>
            <person name="Zhao G."/>
            <person name="Penna V.R."/>
            <person name="Park E."/>
            <person name="Lauron E.J."/>
            <person name="Harvey I.B."/>
            <person name="Beatty W.L."/>
            <person name="Plougastel-Douglas B."/>
            <person name="Poursine-Laurent J."/>
            <person name="Fremont D.H."/>
            <person name="Wang D."/>
            <person name="Yokoyama W.M."/>
        </authorList>
    </citation>
    <scope>NUCLEOTIDE SEQUENCE [LARGE SCALE GENOMIC DNA]</scope>
    <source>
        <strain evidence="4">YOK1</strain>
    </source>
</reference>
<dbReference type="GO" id="GO:0003677">
    <property type="term" value="F:DNA binding"/>
    <property type="evidence" value="ECO:0007669"/>
    <property type="project" value="InterPro"/>
</dbReference>
<evidence type="ECO:0000313" key="4">
    <source>
        <dbReference type="EMBL" id="APZ76255.1"/>
    </source>
</evidence>
<evidence type="ECO:0000256" key="2">
    <source>
        <dbReference type="ARBA" id="ARBA00022562"/>
    </source>
</evidence>
<dbReference type="KEGG" id="vg:30999381"/>